<gene>
    <name evidence="1" type="ordered locus">Clole_0333</name>
</gene>
<dbReference type="KEGG" id="cle:Clole_0333"/>
<accession>F2JJN8</accession>
<proteinExistence type="predicted"/>
<sequence>MYQNEESKLVTIYKDAKLRAEKHLMLLRNAKQDEIIESDRILQYLQETIDCLKICIEALGEKSETKMQYARYKDELGELGEEIIKLTKPNRW</sequence>
<dbReference type="EMBL" id="CP002582">
    <property type="protein sequence ID" value="ADZ82080.1"/>
    <property type="molecule type" value="Genomic_DNA"/>
</dbReference>
<keyword evidence="2" id="KW-1185">Reference proteome</keyword>
<evidence type="ECO:0000313" key="1">
    <source>
        <dbReference type="EMBL" id="ADZ82080.1"/>
    </source>
</evidence>
<organism evidence="1 2">
    <name type="scientific">Cellulosilyticum lentocellum (strain ATCC 49066 / DSM 5427 / NCIMB 11756 / RHM5)</name>
    <name type="common">Clostridium lentocellum</name>
    <dbReference type="NCBI Taxonomy" id="642492"/>
    <lineage>
        <taxon>Bacteria</taxon>
        <taxon>Bacillati</taxon>
        <taxon>Bacillota</taxon>
        <taxon>Clostridia</taxon>
        <taxon>Lachnospirales</taxon>
        <taxon>Cellulosilyticaceae</taxon>
        <taxon>Cellulosilyticum</taxon>
    </lineage>
</organism>
<reference evidence="1 2" key="1">
    <citation type="journal article" date="2011" name="J. Bacteriol.">
        <title>Complete genome sequence of the cellulose-degrading bacterium Cellulosilyticum lentocellum.</title>
        <authorList>
            <consortium name="US DOE Joint Genome Institute"/>
            <person name="Miller D.A."/>
            <person name="Suen G."/>
            <person name="Bruce D."/>
            <person name="Copeland A."/>
            <person name="Cheng J.F."/>
            <person name="Detter C."/>
            <person name="Goodwin L.A."/>
            <person name="Han C.S."/>
            <person name="Hauser L.J."/>
            <person name="Land M.L."/>
            <person name="Lapidus A."/>
            <person name="Lucas S."/>
            <person name="Meincke L."/>
            <person name="Pitluck S."/>
            <person name="Tapia R."/>
            <person name="Teshima H."/>
            <person name="Woyke T."/>
            <person name="Fox B.G."/>
            <person name="Angert E.R."/>
            <person name="Currie C.R."/>
        </authorList>
    </citation>
    <scope>NUCLEOTIDE SEQUENCE [LARGE SCALE GENOMIC DNA]</scope>
    <source>
        <strain evidence="2">ATCC 49066 / DSM 5427 / NCIMB 11756 / RHM5</strain>
    </source>
</reference>
<dbReference type="HOGENOM" id="CLU_2407885_0_0_9"/>
<evidence type="ECO:0000313" key="2">
    <source>
        <dbReference type="Proteomes" id="UP000008467"/>
    </source>
</evidence>
<dbReference type="STRING" id="642492.Clole_0333"/>
<name>F2JJN8_CELLD</name>
<dbReference type="Proteomes" id="UP000008467">
    <property type="component" value="Chromosome"/>
</dbReference>
<dbReference type="AlphaFoldDB" id="F2JJN8"/>
<protein>
    <submittedName>
        <fullName evidence="1">Uncharacterized protein</fullName>
    </submittedName>
</protein>
<dbReference type="RefSeq" id="WP_013655381.1">
    <property type="nucleotide sequence ID" value="NC_015275.1"/>
</dbReference>